<feature type="compositionally biased region" description="Basic and acidic residues" evidence="1">
    <location>
        <begin position="684"/>
        <end position="696"/>
    </location>
</feature>
<reference evidence="2 3" key="1">
    <citation type="journal article" date="2018" name="Nat. Ecol. Evol.">
        <title>Pezizomycetes genomes reveal the molecular basis of ectomycorrhizal truffle lifestyle.</title>
        <authorList>
            <person name="Murat C."/>
            <person name="Payen T."/>
            <person name="Noel B."/>
            <person name="Kuo A."/>
            <person name="Morin E."/>
            <person name="Chen J."/>
            <person name="Kohler A."/>
            <person name="Krizsan K."/>
            <person name="Balestrini R."/>
            <person name="Da Silva C."/>
            <person name="Montanini B."/>
            <person name="Hainaut M."/>
            <person name="Levati E."/>
            <person name="Barry K.W."/>
            <person name="Belfiori B."/>
            <person name="Cichocki N."/>
            <person name="Clum A."/>
            <person name="Dockter R.B."/>
            <person name="Fauchery L."/>
            <person name="Guy J."/>
            <person name="Iotti M."/>
            <person name="Le Tacon F."/>
            <person name="Lindquist E.A."/>
            <person name="Lipzen A."/>
            <person name="Malagnac F."/>
            <person name="Mello A."/>
            <person name="Molinier V."/>
            <person name="Miyauchi S."/>
            <person name="Poulain J."/>
            <person name="Riccioni C."/>
            <person name="Rubini A."/>
            <person name="Sitrit Y."/>
            <person name="Splivallo R."/>
            <person name="Traeger S."/>
            <person name="Wang M."/>
            <person name="Zifcakova L."/>
            <person name="Wipf D."/>
            <person name="Zambonelli A."/>
            <person name="Paolocci F."/>
            <person name="Nowrousian M."/>
            <person name="Ottonello S."/>
            <person name="Baldrian P."/>
            <person name="Spatafora J.W."/>
            <person name="Henrissat B."/>
            <person name="Nagy L.G."/>
            <person name="Aury J.M."/>
            <person name="Wincker P."/>
            <person name="Grigoriev I.V."/>
            <person name="Bonfante P."/>
            <person name="Martin F.M."/>
        </authorList>
    </citation>
    <scope>NUCLEOTIDE SEQUENCE [LARGE SCALE GENOMIC DNA]</scope>
    <source>
        <strain evidence="2 3">RN42</strain>
    </source>
</reference>
<gene>
    <name evidence="2" type="ORF">BJ508DRAFT_308709</name>
</gene>
<evidence type="ECO:0000256" key="1">
    <source>
        <dbReference type="SAM" id="MobiDB-lite"/>
    </source>
</evidence>
<feature type="region of interest" description="Disordered" evidence="1">
    <location>
        <begin position="294"/>
        <end position="330"/>
    </location>
</feature>
<feature type="region of interest" description="Disordered" evidence="1">
    <location>
        <begin position="672"/>
        <end position="696"/>
    </location>
</feature>
<accession>A0A3N4I2S7</accession>
<evidence type="ECO:0000313" key="2">
    <source>
        <dbReference type="EMBL" id="RPA78968.1"/>
    </source>
</evidence>
<keyword evidence="3" id="KW-1185">Reference proteome</keyword>
<feature type="region of interest" description="Disordered" evidence="1">
    <location>
        <begin position="396"/>
        <end position="548"/>
    </location>
</feature>
<feature type="region of interest" description="Disordered" evidence="1">
    <location>
        <begin position="561"/>
        <end position="592"/>
    </location>
</feature>
<feature type="compositionally biased region" description="Basic and acidic residues" evidence="1">
    <location>
        <begin position="313"/>
        <end position="322"/>
    </location>
</feature>
<dbReference type="EMBL" id="ML119704">
    <property type="protein sequence ID" value="RPA78968.1"/>
    <property type="molecule type" value="Genomic_DNA"/>
</dbReference>
<protein>
    <submittedName>
        <fullName evidence="2">Uncharacterized protein</fullName>
    </submittedName>
</protein>
<dbReference type="Proteomes" id="UP000275078">
    <property type="component" value="Unassembled WGS sequence"/>
</dbReference>
<sequence length="713" mass="79158">MAHRRLDPFVPASQELPAGIFSRLWPEDERLRDPLGTIGHRQLTIQFTSTPDSIPYRESPTPEQNPIPPHRSLSTVRSAQAFVGIMPEQEEDNGENADVWRRLGVTQDRIDQHKREILQALLECSQKAKMQAMDALLRVGEDSYTRARLERGGDLEGCVADIRQVHEQIQVALMEIASHSVSISMGEDELQEEEGEGKGAASVVCYLALVQRNWPSFLVHRILDLPYLAEARSQPSMADYEGFNFPSQDQPGIVPLDLTPADVDRFDSTPEGVIALDDDTVLADGVVPLDYRDDEEVIEPPELLPPRSRKRARAEDSPEPRPRPPPVLPEAPVPLAIAYQAFDGLRAALRDNGFPETTPLEDVIRDQDVNMDELVDDEMLAVIGVEHLENAKEPLHNENLFRPANEDRGPFEAPRRQRPYDLGFNDTKLVTDGVPSPAPNRPALRQEEYRLPPQIRPVRESPTLTPTPSSPRPPHQRPTRSENPMDFAPLRNQAASSPTLPPLPVPQANVHGAKDVSNPKRGPNPALKTPGPPSDFRSSGSKSTPGKKKILFHSNYSLFQRPAPKIDPYGRPKKAAPVSSMNGTTGVQKGGAGWVELNDDEFHQSTPTAKIDYHRASGATRQTTYDDQQHLRALPHGIPSAVRPVRNRVASMESQEAARNLEISMSQKERKLERAAFSQKRKADRADLDDREAAADRRKAAIWGSGGLIICGI</sequence>
<dbReference type="AlphaFoldDB" id="A0A3N4I2S7"/>
<evidence type="ECO:0000313" key="3">
    <source>
        <dbReference type="Proteomes" id="UP000275078"/>
    </source>
</evidence>
<proteinExistence type="predicted"/>
<name>A0A3N4I2S7_ASCIM</name>
<organism evidence="2 3">
    <name type="scientific">Ascobolus immersus RN42</name>
    <dbReference type="NCBI Taxonomy" id="1160509"/>
    <lineage>
        <taxon>Eukaryota</taxon>
        <taxon>Fungi</taxon>
        <taxon>Dikarya</taxon>
        <taxon>Ascomycota</taxon>
        <taxon>Pezizomycotina</taxon>
        <taxon>Pezizomycetes</taxon>
        <taxon>Pezizales</taxon>
        <taxon>Ascobolaceae</taxon>
        <taxon>Ascobolus</taxon>
    </lineage>
</organism>
<feature type="compositionally biased region" description="Basic and acidic residues" evidence="1">
    <location>
        <begin position="404"/>
        <end position="419"/>
    </location>
</feature>
<feature type="region of interest" description="Disordered" evidence="1">
    <location>
        <begin position="49"/>
        <end position="72"/>
    </location>
</feature>